<reference evidence="1 2" key="1">
    <citation type="submission" date="2008-07" db="EMBL/GenBank/DDBJ databases">
        <authorList>
            <person name="El-Sayed N."/>
            <person name="Caler E."/>
            <person name="Inman J."/>
            <person name="Amedeo P."/>
            <person name="Hass B."/>
            <person name="Wortman J."/>
        </authorList>
    </citation>
    <scope>NUCLEOTIDE SEQUENCE [LARGE SCALE GENOMIC DNA]</scope>
    <source>
        <strain evidence="2">ATCC 50983 / TXsc</strain>
    </source>
</reference>
<dbReference type="InParanoid" id="C5LQD4"/>
<dbReference type="Gene3D" id="3.40.50.2020">
    <property type="match status" value="1"/>
</dbReference>
<sequence length="53" mass="5537">MESEGVAGDPAVTQPATPLAASDIALMYEAMGVDRVVTVDLHEGSLEGMLFIM</sequence>
<gene>
    <name evidence="1" type="ORF">Pmar_PMAR005042</name>
</gene>
<accession>C5LQD4</accession>
<dbReference type="Proteomes" id="UP000007800">
    <property type="component" value="Unassembled WGS sequence"/>
</dbReference>
<organism evidence="2">
    <name type="scientific">Perkinsus marinus (strain ATCC 50983 / TXsc)</name>
    <dbReference type="NCBI Taxonomy" id="423536"/>
    <lineage>
        <taxon>Eukaryota</taxon>
        <taxon>Sar</taxon>
        <taxon>Alveolata</taxon>
        <taxon>Perkinsozoa</taxon>
        <taxon>Perkinsea</taxon>
        <taxon>Perkinsida</taxon>
        <taxon>Perkinsidae</taxon>
        <taxon>Perkinsus</taxon>
    </lineage>
</organism>
<protein>
    <submittedName>
        <fullName evidence="1">Uncharacterized protein</fullName>
    </submittedName>
</protein>
<evidence type="ECO:0000313" key="1">
    <source>
        <dbReference type="EMBL" id="EER01059.1"/>
    </source>
</evidence>
<evidence type="ECO:0000313" key="2">
    <source>
        <dbReference type="Proteomes" id="UP000007800"/>
    </source>
</evidence>
<keyword evidence="2" id="KW-1185">Reference proteome</keyword>
<dbReference type="EMBL" id="GG684576">
    <property type="protein sequence ID" value="EER01059.1"/>
    <property type="molecule type" value="Genomic_DNA"/>
</dbReference>
<dbReference type="GeneID" id="9057726"/>
<proteinExistence type="predicted"/>
<dbReference type="InterPro" id="IPR029057">
    <property type="entry name" value="PRTase-like"/>
</dbReference>
<dbReference type="AlphaFoldDB" id="C5LQD4"/>
<name>C5LQD4_PERM5</name>
<dbReference type="OrthoDB" id="413572at2759"/>
<dbReference type="RefSeq" id="XP_002768341.1">
    <property type="nucleotide sequence ID" value="XM_002768295.1"/>
</dbReference>